<accession>A0A061SML5</accession>
<name>A0A061SML5_9CHLO</name>
<dbReference type="AlphaFoldDB" id="A0A061SML5"/>
<dbReference type="EMBL" id="GBEZ01000595">
    <property type="protein sequence ID" value="JAC84304.1"/>
    <property type="molecule type" value="Transcribed_RNA"/>
</dbReference>
<evidence type="ECO:0000313" key="1">
    <source>
        <dbReference type="EMBL" id="JAC84304.1"/>
    </source>
</evidence>
<gene>
    <name evidence="1" type="ORF">TSPGSL018_1319</name>
</gene>
<reference evidence="1" key="1">
    <citation type="submission" date="2014-05" db="EMBL/GenBank/DDBJ databases">
        <title>The transcriptome of the halophilic microalga Tetraselmis sp. GSL018 isolated from the Great Salt Lake, Utah.</title>
        <authorList>
            <person name="Jinkerson R.E."/>
            <person name="D'Adamo S."/>
            <person name="Posewitz M.C."/>
        </authorList>
    </citation>
    <scope>NUCLEOTIDE SEQUENCE</scope>
    <source>
        <strain evidence="1">GSL018</strain>
    </source>
</reference>
<organism evidence="1">
    <name type="scientific">Tetraselmis sp. GSL018</name>
    <dbReference type="NCBI Taxonomy" id="582737"/>
    <lineage>
        <taxon>Eukaryota</taxon>
        <taxon>Viridiplantae</taxon>
        <taxon>Chlorophyta</taxon>
        <taxon>core chlorophytes</taxon>
        <taxon>Chlorodendrophyceae</taxon>
        <taxon>Chlorodendrales</taxon>
        <taxon>Chlorodendraceae</taxon>
        <taxon>Tetraselmis</taxon>
    </lineage>
</organism>
<proteinExistence type="predicted"/>
<protein>
    <submittedName>
        <fullName evidence="1">Uncharacterized protein</fullName>
    </submittedName>
</protein>
<sequence>MSSSSSVWFEMHSVFDAQDGRGISVCLSCAASPITNPAKVICDSCEDDGRYEIVPAFKMSPQCNVSNMSVWTQNVSGDMPYPKRIVIRHYGMGADGYWRCLVVQVSGDNIVSIREDNDDVMVLADTNERRIWSAKLKWLDNLKGFISNGSLAEFTGRFEFWTFSYRNLLADVTLRTQARADNTLQSINEQVQGQRSRVDECNQMLEANYAAAFTRFTESENAITHLRNLVQAQSNELNSLLMRLERLENRVNLN</sequence>